<dbReference type="PANTHER" id="PTHR38075">
    <property type="entry name" value="DUF4139 DOMAIN-CONTAINING PROTEIN"/>
    <property type="match status" value="1"/>
</dbReference>
<reference evidence="1 2" key="1">
    <citation type="submission" date="2018-03" db="EMBL/GenBank/DDBJ databases">
        <title>Ahniella affigens gen. nov., sp. nov., a gammaproteobacterium isolated from sandy soil near a stream.</title>
        <authorList>
            <person name="Ko Y."/>
            <person name="Kim J.-H."/>
        </authorList>
    </citation>
    <scope>NUCLEOTIDE SEQUENCE [LARGE SCALE GENOMIC DNA]</scope>
    <source>
        <strain evidence="1 2">D13</strain>
    </source>
</reference>
<dbReference type="RefSeq" id="WP_106891257.1">
    <property type="nucleotide sequence ID" value="NZ_CP027860.1"/>
</dbReference>
<sequence>MSTAQAANPDYSLTIYSSAQPGQMNPQALQNYGVSLPGYALVRDRRELSLQQGRGALRFSDVASQIDPTTVNFASLTDPAGTRVIEQNYEFDLVDGQKLLNRYIGEKVSVDQIQGDKMERITGTLLSASNGLILMKETGEVLTLTHYANVQFPSLPGGLITKPTLVWLVDAKRGGKHDAQVSYQTTGMTWWSDYNVILSGTEDNCKMDLSAWVTIVNQSGASFPEAELKLVAGEVNRAPAAPQPAMVGMMRAKTMELASAAADTFQEESLFEYHLYKLGRRTDLPQNSTKQLELFPAIVGSTCKRELVFTASELPYRWWGPLTDQGYNATREGEVGAYLEFQNKEANGMGIPLPAGRVRVNQAAKDGSLEFIGEDLIKHKPRNEDVRIKLGKSFDVVGERKQVDFRIDTDKKWLEETFEISIRNRKQVATKVVAREYLYRWSQWNITQSSSTYDKKDAATVDFPLNIAADGEAKVRYTVRYTW</sequence>
<evidence type="ECO:0000313" key="2">
    <source>
        <dbReference type="Proteomes" id="UP000241074"/>
    </source>
</evidence>
<gene>
    <name evidence="1" type="ORF">C7S18_09070</name>
</gene>
<name>A0A2P1PR65_9GAMM</name>
<dbReference type="PANTHER" id="PTHR38075:SF1">
    <property type="entry name" value="DUF4139 DOMAIN-CONTAINING PROTEIN"/>
    <property type="match status" value="1"/>
</dbReference>
<protein>
    <submittedName>
        <fullName evidence="1">DUF4139 domain-containing protein</fullName>
    </submittedName>
</protein>
<dbReference type="KEGG" id="xba:C7S18_09070"/>
<accession>A0A2P1PR65</accession>
<organism evidence="1 2">
    <name type="scientific">Ahniella affigens</name>
    <dbReference type="NCBI Taxonomy" id="2021234"/>
    <lineage>
        <taxon>Bacteria</taxon>
        <taxon>Pseudomonadati</taxon>
        <taxon>Pseudomonadota</taxon>
        <taxon>Gammaproteobacteria</taxon>
        <taxon>Lysobacterales</taxon>
        <taxon>Rhodanobacteraceae</taxon>
        <taxon>Ahniella</taxon>
    </lineage>
</organism>
<proteinExistence type="predicted"/>
<dbReference type="EMBL" id="CP027860">
    <property type="protein sequence ID" value="AVP97333.1"/>
    <property type="molecule type" value="Genomic_DNA"/>
</dbReference>
<dbReference type="Proteomes" id="UP000241074">
    <property type="component" value="Chromosome"/>
</dbReference>
<dbReference type="AlphaFoldDB" id="A0A2P1PR65"/>
<evidence type="ECO:0000313" key="1">
    <source>
        <dbReference type="EMBL" id="AVP97333.1"/>
    </source>
</evidence>
<keyword evidence="2" id="KW-1185">Reference proteome</keyword>
<reference evidence="1 2" key="2">
    <citation type="submission" date="2018-03" db="EMBL/GenBank/DDBJ databases">
        <authorList>
            <person name="Keele B.F."/>
        </authorList>
    </citation>
    <scope>NUCLEOTIDE SEQUENCE [LARGE SCALE GENOMIC DNA]</scope>
    <source>
        <strain evidence="1 2">D13</strain>
    </source>
</reference>
<dbReference type="OrthoDB" id="9808067at2"/>